<dbReference type="SUPFAM" id="SSF55729">
    <property type="entry name" value="Acyl-CoA N-acyltransferases (Nat)"/>
    <property type="match status" value="1"/>
</dbReference>
<dbReference type="CDD" id="cd04301">
    <property type="entry name" value="NAT_SF"/>
    <property type="match status" value="1"/>
</dbReference>
<dbReference type="PROSITE" id="PS51186">
    <property type="entry name" value="GNAT"/>
    <property type="match status" value="1"/>
</dbReference>
<comment type="caution">
    <text evidence="2">The sequence shown here is derived from an EMBL/GenBank/DDBJ whole genome shotgun (WGS) entry which is preliminary data.</text>
</comment>
<reference evidence="3" key="1">
    <citation type="journal article" date="2019" name="Int. J. Syst. Evol. Microbiol.">
        <title>The Global Catalogue of Microorganisms (GCM) 10K type strain sequencing project: providing services to taxonomists for standard genome sequencing and annotation.</title>
        <authorList>
            <consortium name="The Broad Institute Genomics Platform"/>
            <consortium name="The Broad Institute Genome Sequencing Center for Infectious Disease"/>
            <person name="Wu L."/>
            <person name="Ma J."/>
        </authorList>
    </citation>
    <scope>NUCLEOTIDE SEQUENCE [LARGE SCALE GENOMIC DNA]</scope>
    <source>
        <strain evidence="3">JCM 14545</strain>
    </source>
</reference>
<feature type="domain" description="N-acetyltransferase" evidence="1">
    <location>
        <begin position="38"/>
        <end position="174"/>
    </location>
</feature>
<accession>A0ABP5D8M4</accession>
<proteinExistence type="predicted"/>
<dbReference type="EMBL" id="BAAANN010000027">
    <property type="protein sequence ID" value="GAA1975877.1"/>
    <property type="molecule type" value="Genomic_DNA"/>
</dbReference>
<gene>
    <name evidence="2" type="ORF">GCM10009754_59210</name>
</gene>
<dbReference type="InterPro" id="IPR000182">
    <property type="entry name" value="GNAT_dom"/>
</dbReference>
<dbReference type="Pfam" id="PF00583">
    <property type="entry name" value="Acetyltransf_1"/>
    <property type="match status" value="1"/>
</dbReference>
<dbReference type="Gene3D" id="3.40.630.30">
    <property type="match status" value="1"/>
</dbReference>
<dbReference type="Proteomes" id="UP001501116">
    <property type="component" value="Unassembled WGS sequence"/>
</dbReference>
<dbReference type="InterPro" id="IPR016181">
    <property type="entry name" value="Acyl_CoA_acyltransferase"/>
</dbReference>
<evidence type="ECO:0000313" key="3">
    <source>
        <dbReference type="Proteomes" id="UP001501116"/>
    </source>
</evidence>
<evidence type="ECO:0000259" key="1">
    <source>
        <dbReference type="PROSITE" id="PS51186"/>
    </source>
</evidence>
<protein>
    <submittedName>
        <fullName evidence="2">GNAT family N-acetyltransferase</fullName>
    </submittedName>
</protein>
<organism evidence="2 3">
    <name type="scientific">Amycolatopsis minnesotensis</name>
    <dbReference type="NCBI Taxonomy" id="337894"/>
    <lineage>
        <taxon>Bacteria</taxon>
        <taxon>Bacillati</taxon>
        <taxon>Actinomycetota</taxon>
        <taxon>Actinomycetes</taxon>
        <taxon>Pseudonocardiales</taxon>
        <taxon>Pseudonocardiaceae</taxon>
        <taxon>Amycolatopsis</taxon>
    </lineage>
</organism>
<evidence type="ECO:0000313" key="2">
    <source>
        <dbReference type="EMBL" id="GAA1975877.1"/>
    </source>
</evidence>
<name>A0ABP5D8M4_9PSEU</name>
<sequence length="174" mass="19217">MARECLGCTFVEEIITYVEMTAPGDLVPSGPVDGVALEGIDASSPWIRPLCVEIGAAHGWRSVTRDDDGWAEWLADPRRRFWLVRAGPEVAGFVATRRGEGGDAQITTFGLRPSFIGRGLGGYALTLAVGEAWRLDDAVTRVWLRTSNLDHPAALTNYRRRGFRVYRTEVEPAR</sequence>
<keyword evidence="3" id="KW-1185">Reference proteome</keyword>